<proteinExistence type="predicted"/>
<gene>
    <name evidence="2" type="ORF">COLO4_21261</name>
</gene>
<dbReference type="AlphaFoldDB" id="A0A1R3IUK8"/>
<protein>
    <submittedName>
        <fullName evidence="2">Uncharacterized protein</fullName>
    </submittedName>
</protein>
<evidence type="ECO:0000313" key="2">
    <source>
        <dbReference type="EMBL" id="OMO86254.1"/>
    </source>
</evidence>
<accession>A0A1R3IUK8</accession>
<dbReference type="PANTHER" id="PTHR31286">
    <property type="entry name" value="GLYCINE-RICH CELL WALL STRUCTURAL PROTEIN 1.8-LIKE"/>
    <property type="match status" value="1"/>
</dbReference>
<reference evidence="3" key="1">
    <citation type="submission" date="2013-09" db="EMBL/GenBank/DDBJ databases">
        <title>Corchorus olitorius genome sequencing.</title>
        <authorList>
            <person name="Alam M."/>
            <person name="Haque M.S."/>
            <person name="Islam M.S."/>
            <person name="Emdad E.M."/>
            <person name="Islam M.M."/>
            <person name="Ahmed B."/>
            <person name="Halim A."/>
            <person name="Hossen Q.M.M."/>
            <person name="Hossain M.Z."/>
            <person name="Ahmed R."/>
            <person name="Khan M.M."/>
            <person name="Islam R."/>
            <person name="Rashid M.M."/>
            <person name="Khan S.A."/>
            <person name="Rahman M.S."/>
            <person name="Alam M."/>
            <person name="Yahiya A.S."/>
            <person name="Khan M.S."/>
            <person name="Azam M.S."/>
            <person name="Haque T."/>
            <person name="Lashkar M.Z.H."/>
            <person name="Akhand A.I."/>
            <person name="Morshed G."/>
            <person name="Roy S."/>
            <person name="Uddin K.S."/>
            <person name="Rabeya T."/>
            <person name="Hossain A.S."/>
            <person name="Chowdhury A."/>
            <person name="Snigdha A.R."/>
            <person name="Mortoza M.S."/>
            <person name="Matin S.A."/>
            <person name="Hoque S.M.E."/>
            <person name="Islam M.K."/>
            <person name="Roy D.K."/>
            <person name="Haider R."/>
            <person name="Moosa M.M."/>
            <person name="Elias S.M."/>
            <person name="Hasan A.M."/>
            <person name="Jahan S."/>
            <person name="Shafiuddin M."/>
            <person name="Mahmood N."/>
            <person name="Shommy N.S."/>
        </authorList>
    </citation>
    <scope>NUCLEOTIDE SEQUENCE [LARGE SCALE GENOMIC DNA]</scope>
    <source>
        <strain evidence="3">cv. O-4</strain>
    </source>
</reference>
<dbReference type="OrthoDB" id="1690666at2759"/>
<comment type="caution">
    <text evidence="2">The sequence shown here is derived from an EMBL/GenBank/DDBJ whole genome shotgun (WGS) entry which is preliminary data.</text>
</comment>
<keyword evidence="3" id="KW-1185">Reference proteome</keyword>
<dbReference type="EMBL" id="AWUE01017603">
    <property type="protein sequence ID" value="OMO86254.1"/>
    <property type="molecule type" value="Genomic_DNA"/>
</dbReference>
<evidence type="ECO:0000256" key="1">
    <source>
        <dbReference type="SAM" id="MobiDB-lite"/>
    </source>
</evidence>
<feature type="region of interest" description="Disordered" evidence="1">
    <location>
        <begin position="1"/>
        <end position="29"/>
    </location>
</feature>
<dbReference type="PANTHER" id="PTHR31286:SF180">
    <property type="entry name" value="OS10G0362600 PROTEIN"/>
    <property type="match status" value="1"/>
</dbReference>
<dbReference type="InterPro" id="IPR040256">
    <property type="entry name" value="At4g02000-like"/>
</dbReference>
<name>A0A1R3IUK8_9ROSI</name>
<dbReference type="Proteomes" id="UP000187203">
    <property type="component" value="Unassembled WGS sequence"/>
</dbReference>
<organism evidence="2 3">
    <name type="scientific">Corchorus olitorius</name>
    <dbReference type="NCBI Taxonomy" id="93759"/>
    <lineage>
        <taxon>Eukaryota</taxon>
        <taxon>Viridiplantae</taxon>
        <taxon>Streptophyta</taxon>
        <taxon>Embryophyta</taxon>
        <taxon>Tracheophyta</taxon>
        <taxon>Spermatophyta</taxon>
        <taxon>Magnoliopsida</taxon>
        <taxon>eudicotyledons</taxon>
        <taxon>Gunneridae</taxon>
        <taxon>Pentapetalae</taxon>
        <taxon>rosids</taxon>
        <taxon>malvids</taxon>
        <taxon>Malvales</taxon>
        <taxon>Malvaceae</taxon>
        <taxon>Grewioideae</taxon>
        <taxon>Apeibeae</taxon>
        <taxon>Corchorus</taxon>
    </lineage>
</organism>
<feature type="compositionally biased region" description="Basic and acidic residues" evidence="1">
    <location>
        <begin position="1"/>
        <end position="11"/>
    </location>
</feature>
<evidence type="ECO:0000313" key="3">
    <source>
        <dbReference type="Proteomes" id="UP000187203"/>
    </source>
</evidence>
<sequence length="394" mass="44801">MERPPRRREGSWENSSSSSMDSSDSEYEANKQNKDNVCWVFSMMSGDTQLTIFKIASIGNGEQEGQQRSSGDQESPWSFDGAFFFTKPWSPNQHVVERPMNRVEIWVRLWGLPLEYQHPNIAKKIAKAIGESVQALHKLWNHCPQEGVLHLPAQCCRGDDQPTNQRASERVDLPYVTIPTLNQFAAEMKAYRKRRSSRTTTFHYYGGEDGGAGTSRSIPSSPFELELEPIVSLDSLEPNSSNIVLLRNEESKNIQREIQEIMASIVTDRYNYETLYNQLQTKGEQVLEGLRKRAANDPRIQPKDNTPRWVSFHNGVFTLTNTKVVEKQLGQPKSSTMGEIRGIEMEQHAVNNMEFLLELETTLWQDDSDGEERTYSIEVLSNTSMGTRGVDSGN</sequence>